<dbReference type="SUPFAM" id="SSF55550">
    <property type="entry name" value="SH2 domain"/>
    <property type="match status" value="1"/>
</dbReference>
<keyword evidence="3" id="KW-0833">Ubl conjugation pathway</keyword>
<feature type="region of interest" description="Disordered" evidence="6">
    <location>
        <begin position="343"/>
        <end position="392"/>
    </location>
</feature>
<comment type="caution">
    <text evidence="9">The sequence shown here is derived from an EMBL/GenBank/DDBJ whole genome shotgun (WGS) entry which is preliminary data.</text>
</comment>
<organism evidence="9 10">
    <name type="scientific">Ooceraea biroi</name>
    <name type="common">Clonal raider ant</name>
    <name type="synonym">Cerapachys biroi</name>
    <dbReference type="NCBI Taxonomy" id="2015173"/>
    <lineage>
        <taxon>Eukaryota</taxon>
        <taxon>Metazoa</taxon>
        <taxon>Ecdysozoa</taxon>
        <taxon>Arthropoda</taxon>
        <taxon>Hexapoda</taxon>
        <taxon>Insecta</taxon>
        <taxon>Pterygota</taxon>
        <taxon>Neoptera</taxon>
        <taxon>Endopterygota</taxon>
        <taxon>Hymenoptera</taxon>
        <taxon>Apocrita</taxon>
        <taxon>Aculeata</taxon>
        <taxon>Formicoidea</taxon>
        <taxon>Formicidae</taxon>
        <taxon>Dorylinae</taxon>
        <taxon>Ooceraea</taxon>
    </lineage>
</organism>
<dbReference type="Pfam" id="PF00017">
    <property type="entry name" value="SH2"/>
    <property type="match status" value="1"/>
</dbReference>
<dbReference type="PROSITE" id="PS50001">
    <property type="entry name" value="SH2"/>
    <property type="match status" value="1"/>
</dbReference>
<dbReference type="GO" id="GO:0046854">
    <property type="term" value="P:phosphatidylinositol phosphate biosynthetic process"/>
    <property type="evidence" value="ECO:0007669"/>
    <property type="project" value="TreeGrafter"/>
</dbReference>
<dbReference type="SMART" id="SM00252">
    <property type="entry name" value="SH2"/>
    <property type="match status" value="1"/>
</dbReference>
<feature type="region of interest" description="Disordered" evidence="6">
    <location>
        <begin position="435"/>
        <end position="534"/>
    </location>
</feature>
<feature type="region of interest" description="Disordered" evidence="6">
    <location>
        <begin position="274"/>
        <end position="304"/>
    </location>
</feature>
<dbReference type="InterPro" id="IPR035866">
    <property type="entry name" value="SOCS7_SH2"/>
</dbReference>
<evidence type="ECO:0000313" key="9">
    <source>
        <dbReference type="EMBL" id="RLU16811.1"/>
    </source>
</evidence>
<evidence type="ECO:0000313" key="10">
    <source>
        <dbReference type="Proteomes" id="UP000279307"/>
    </source>
</evidence>
<dbReference type="OrthoDB" id="6426624at2759"/>
<protein>
    <recommendedName>
        <fullName evidence="11">Suppressor of cytokine signaling</fullName>
    </recommendedName>
</protein>
<dbReference type="PANTHER" id="PTHR10155:SF5">
    <property type="entry name" value="SUPPRESSOR OF CYTOKINE SIGNALING 7"/>
    <property type="match status" value="1"/>
</dbReference>
<evidence type="ECO:0000259" key="7">
    <source>
        <dbReference type="PROSITE" id="PS50001"/>
    </source>
</evidence>
<evidence type="ECO:0000259" key="8">
    <source>
        <dbReference type="PROSITE" id="PS50225"/>
    </source>
</evidence>
<dbReference type="Pfam" id="PF07525">
    <property type="entry name" value="SOCS_box"/>
    <property type="match status" value="1"/>
</dbReference>
<dbReference type="CDD" id="cd10388">
    <property type="entry name" value="SH2_SOCS7"/>
    <property type="match status" value="1"/>
</dbReference>
<evidence type="ECO:0000256" key="4">
    <source>
        <dbReference type="ARBA" id="ARBA00022999"/>
    </source>
</evidence>
<feature type="region of interest" description="Disordered" evidence="6">
    <location>
        <begin position="92"/>
        <end position="111"/>
    </location>
</feature>
<feature type="compositionally biased region" description="Pro residues" evidence="6">
    <location>
        <begin position="92"/>
        <end position="103"/>
    </location>
</feature>
<feature type="compositionally biased region" description="Basic residues" evidence="6">
    <location>
        <begin position="280"/>
        <end position="294"/>
    </location>
</feature>
<dbReference type="PROSITE" id="PS50225">
    <property type="entry name" value="SOCS"/>
    <property type="match status" value="1"/>
</dbReference>
<dbReference type="InterPro" id="IPR000980">
    <property type="entry name" value="SH2"/>
</dbReference>
<dbReference type="CDD" id="cd03741">
    <property type="entry name" value="SOCS_SOCS7"/>
    <property type="match status" value="1"/>
</dbReference>
<evidence type="ECO:0000256" key="1">
    <source>
        <dbReference type="ARBA" id="ARBA00022604"/>
    </source>
</evidence>
<dbReference type="InterPro" id="IPR001496">
    <property type="entry name" value="SOCS_box"/>
</dbReference>
<feature type="compositionally biased region" description="Basic residues" evidence="6">
    <location>
        <begin position="497"/>
        <end position="512"/>
    </location>
</feature>
<dbReference type="EMBL" id="QOIP01000011">
    <property type="protein sequence ID" value="RLU16811.1"/>
    <property type="molecule type" value="Genomic_DNA"/>
</dbReference>
<dbReference type="InterPro" id="IPR037346">
    <property type="entry name" value="SOCS7_SOCS"/>
</dbReference>
<feature type="compositionally biased region" description="Gly residues" evidence="6">
    <location>
        <begin position="343"/>
        <end position="367"/>
    </location>
</feature>
<dbReference type="InterPro" id="IPR036036">
    <property type="entry name" value="SOCS_box-like_dom_sf"/>
</dbReference>
<dbReference type="GO" id="GO:0046935">
    <property type="term" value="F:1-phosphatidylinositol-3-kinase regulator activity"/>
    <property type="evidence" value="ECO:0007669"/>
    <property type="project" value="TreeGrafter"/>
</dbReference>
<evidence type="ECO:0000256" key="6">
    <source>
        <dbReference type="SAM" id="MobiDB-lite"/>
    </source>
</evidence>
<feature type="compositionally biased region" description="Polar residues" evidence="6">
    <location>
        <begin position="584"/>
        <end position="598"/>
    </location>
</feature>
<accession>A0A3L8D915</accession>
<feature type="domain" description="SOCS box" evidence="8">
    <location>
        <begin position="778"/>
        <end position="828"/>
    </location>
</feature>
<reference evidence="9 10" key="1">
    <citation type="journal article" date="2018" name="Genome Res.">
        <title>The genomic architecture and molecular evolution of ant odorant receptors.</title>
        <authorList>
            <person name="McKenzie S.K."/>
            <person name="Kronauer D.J.C."/>
        </authorList>
    </citation>
    <scope>NUCLEOTIDE SEQUENCE [LARGE SCALE GENOMIC DNA]</scope>
    <source>
        <strain evidence="9">Clonal line C1</strain>
    </source>
</reference>
<evidence type="ECO:0000256" key="5">
    <source>
        <dbReference type="PROSITE-ProRule" id="PRU00191"/>
    </source>
</evidence>
<dbReference type="SMART" id="SM00969">
    <property type="entry name" value="SOCS_box"/>
    <property type="match status" value="1"/>
</dbReference>
<dbReference type="GO" id="GO:0009968">
    <property type="term" value="P:negative regulation of signal transduction"/>
    <property type="evidence" value="ECO:0007669"/>
    <property type="project" value="UniProtKB-KW"/>
</dbReference>
<dbReference type="SUPFAM" id="SSF158235">
    <property type="entry name" value="SOCS box-like"/>
    <property type="match status" value="1"/>
</dbReference>
<dbReference type="Proteomes" id="UP000279307">
    <property type="component" value="Chromosome 11"/>
</dbReference>
<dbReference type="PANTHER" id="PTHR10155">
    <property type="entry name" value="PHOSPHATIDYLINOSITOL 3-KINASE REGULATORY SUBUNIT"/>
    <property type="match status" value="1"/>
</dbReference>
<keyword evidence="1" id="KW-0341">Growth regulation</keyword>
<feature type="compositionally biased region" description="Low complexity" evidence="6">
    <location>
        <begin position="484"/>
        <end position="496"/>
    </location>
</feature>
<dbReference type="AlphaFoldDB" id="A0A3L8D915"/>
<feature type="compositionally biased region" description="Basic and acidic residues" evidence="6">
    <location>
        <begin position="513"/>
        <end position="530"/>
    </location>
</feature>
<feature type="domain" description="SH2" evidence="7">
    <location>
        <begin position="677"/>
        <end position="783"/>
    </location>
</feature>
<keyword evidence="4 5" id="KW-0727">SH2 domain</keyword>
<name>A0A3L8D915_OOCBI</name>
<feature type="region of interest" description="Disordered" evidence="6">
    <location>
        <begin position="1"/>
        <end position="53"/>
    </location>
</feature>
<dbReference type="GO" id="GO:0035556">
    <property type="term" value="P:intracellular signal transduction"/>
    <property type="evidence" value="ECO:0007669"/>
    <property type="project" value="InterPro"/>
</dbReference>
<feature type="region of interest" description="Disordered" evidence="6">
    <location>
        <begin position="572"/>
        <end position="600"/>
    </location>
</feature>
<proteinExistence type="predicted"/>
<dbReference type="Gene3D" id="3.30.505.10">
    <property type="entry name" value="SH2 domain"/>
    <property type="match status" value="1"/>
</dbReference>
<dbReference type="GO" id="GO:0005942">
    <property type="term" value="C:phosphatidylinositol 3-kinase complex"/>
    <property type="evidence" value="ECO:0007669"/>
    <property type="project" value="TreeGrafter"/>
</dbReference>
<evidence type="ECO:0008006" key="11">
    <source>
        <dbReference type="Google" id="ProtNLM"/>
    </source>
</evidence>
<dbReference type="InterPro" id="IPR036860">
    <property type="entry name" value="SH2_dom_sf"/>
</dbReference>
<evidence type="ECO:0000256" key="2">
    <source>
        <dbReference type="ARBA" id="ARBA00022700"/>
    </source>
</evidence>
<evidence type="ECO:0000256" key="3">
    <source>
        <dbReference type="ARBA" id="ARBA00022786"/>
    </source>
</evidence>
<feature type="compositionally biased region" description="Low complexity" evidence="6">
    <location>
        <begin position="8"/>
        <end position="30"/>
    </location>
</feature>
<gene>
    <name evidence="9" type="ORF">DMN91_010879</name>
</gene>
<dbReference type="SMART" id="SM00253">
    <property type="entry name" value="SOCS"/>
    <property type="match status" value="1"/>
</dbReference>
<feature type="compositionally biased region" description="Polar residues" evidence="6">
    <location>
        <begin position="455"/>
        <end position="473"/>
    </location>
</feature>
<keyword evidence="2" id="KW-0734">Signal transduction inhibitor</keyword>
<sequence>MDSPPSCSLSAGPLSDLGSSGLGGSISSDSVRAHLAMEMQESDIESKSLSQDSFDYSDGMCGENFNTLKKGPGWGDADSKLEVEVVDVAIKPPPEFQDSPSPPDSESSSAPILSYARLMRRRTPRWMDDYADNLVHMVVEEALAISCRISWPEGRIAPAVNRIPVVTRAQQTNPKRMWDLMTPPVCQGAATITITPYNTLNRPNSRCSLASSRLSSSHNSINTTGLGHKADDSSFITSAMSHDVLTTSEISDMYNVPFDSDIYTVPIDVVRPLHDLRTPQRPKRHRHHRKRRRNVSASSQSELEAHIQQARHYCGKSRAITHVIKSQRLLADVCCNEGNPGVSGGAGSGSGGGSAGGNGGNGGNGGGGKRHSVPGTSGRHGVRTSNGHAHNIGEPIHMTLHEVRQYLQTLYSSSSDSSEKIKRDKAPLLGHTPVHLAATPKPLSVNNNNRYNSNAHTDSSTDTPVSNKSTSNGLMIHHHHHHNNNNNNNNNHNNNNAKKHKRNAFVGIRHKKARDESHKDKSESEREKMKKSQRNFSLNLKQTLCNIFRFRRLGSPERDFVEKRNSIVQGEIVEEEEGVDSDQHANNNNTAPSETEPSAQKLPFFKRALPPLPKSNGQVSVEQAEEALTAMAPKCESPPSQVQQQVPPTAARVEEDVVEDTSMDFAASIEKVKDYGWYWGPISGEAAEKILSNEPDGSFIVRDSSDDHYIFSLSFRLNSCVRHVRIEHDQGNFSFGSCTKFKSHTIVDFIENAVEHSRSGRYLFFLHRRPVLGPMRVQLLHPVSRFKQVQSLQHTCRFVILKMVRRDLIPTLPLPRRLIDYLSTPHYYSEQLAAEQDDRAESPVSSSTGELEKICFTPQGLS</sequence>